<keyword evidence="2" id="KW-1185">Reference proteome</keyword>
<sequence length="357" mass="38302">MKLVMSNLQVIGLGASTPIGRNIWSSAAAARAGICGFSEHPFMIDTAGEPMRIACAPWLGMSVEGVVRYCALLFPAIDEALAPVLQELGRRSFKVGLALGLPSSRPGQQPDLAEQMLNEVVRKYARVFSHTESFEDGHAAGHLALDAALKRCVSESIDVWVVAGVDSYLIPETLEWVENCDQLHGGGPLNNAWGFIPGEAAGVLLLSTEEFTRQIDMESFGEIISVGLGRETKLIKTDEVCIGEGLTQAFLAALNGLVPGEQIHNVFCDLNGETYRADEYGFTALRTKERFRAVTDFIAPADCWGDVGAAGALLHSALAVICHRKRYGKGPLSMVWASSETGGRGAAVIRSLDPRGD</sequence>
<dbReference type="SUPFAM" id="SSF53901">
    <property type="entry name" value="Thiolase-like"/>
    <property type="match status" value="1"/>
</dbReference>
<protein>
    <recommendedName>
        <fullName evidence="3">3-oxoacyl-ACP synthase</fullName>
    </recommendedName>
</protein>
<dbReference type="Proteomes" id="UP000012179">
    <property type="component" value="Chromosome"/>
</dbReference>
<evidence type="ECO:0008006" key="3">
    <source>
        <dbReference type="Google" id="ProtNLM"/>
    </source>
</evidence>
<dbReference type="GO" id="GO:0016746">
    <property type="term" value="F:acyltransferase activity"/>
    <property type="evidence" value="ECO:0007669"/>
    <property type="project" value="InterPro"/>
</dbReference>
<dbReference type="AlphaFoldDB" id="A0A1W6SQA3"/>
<gene>
    <name evidence="1" type="ORF">EBAPG3_009525</name>
</gene>
<organism evidence="1 2">
    <name type="scientific">Nitrosospira lacus</name>
    <dbReference type="NCBI Taxonomy" id="1288494"/>
    <lineage>
        <taxon>Bacteria</taxon>
        <taxon>Pseudomonadati</taxon>
        <taxon>Pseudomonadota</taxon>
        <taxon>Betaproteobacteria</taxon>
        <taxon>Nitrosomonadales</taxon>
        <taxon>Nitrosomonadaceae</taxon>
        <taxon>Nitrosospira</taxon>
    </lineage>
</organism>
<dbReference type="EMBL" id="CP021106">
    <property type="protein sequence ID" value="ARO87988.1"/>
    <property type="molecule type" value="Genomic_DNA"/>
</dbReference>
<dbReference type="Gene3D" id="3.40.47.10">
    <property type="match status" value="1"/>
</dbReference>
<evidence type="ECO:0000313" key="1">
    <source>
        <dbReference type="EMBL" id="ARO87988.1"/>
    </source>
</evidence>
<accession>A0A1W6SQA3</accession>
<name>A0A1W6SQA3_9PROT</name>
<dbReference type="KEGG" id="nlc:EBAPG3_009525"/>
<proteinExistence type="predicted"/>
<dbReference type="eggNOG" id="COG0304">
    <property type="taxonomic scope" value="Bacteria"/>
</dbReference>
<dbReference type="InterPro" id="IPR016039">
    <property type="entry name" value="Thiolase-like"/>
</dbReference>
<reference evidence="1 2" key="1">
    <citation type="journal article" date="2015" name="Int. J. Syst. Evol. Microbiol.">
        <title>Nitrosospira lacus sp. nov., a psychrotolerant, ammonia-oxidizing bacterium from sandy lake sediment.</title>
        <authorList>
            <person name="Urakawa H."/>
            <person name="Garcia J.C."/>
            <person name="Nielsen J.L."/>
            <person name="Le V.Q."/>
            <person name="Kozlowski J.A."/>
            <person name="Stein L.Y."/>
            <person name="Lim C.K."/>
            <person name="Pommerening-Roser A."/>
            <person name="Martens-Habbena W."/>
            <person name="Stahl D.A."/>
            <person name="Klotz M.G."/>
        </authorList>
    </citation>
    <scope>NUCLEOTIDE SEQUENCE [LARGE SCALE GENOMIC DNA]</scope>
    <source>
        <strain evidence="1 2">APG3</strain>
    </source>
</reference>
<evidence type="ECO:0000313" key="2">
    <source>
        <dbReference type="Proteomes" id="UP000012179"/>
    </source>
</evidence>